<feature type="transmembrane region" description="Helical" evidence="6">
    <location>
        <begin position="211"/>
        <end position="232"/>
    </location>
</feature>
<feature type="transmembrane region" description="Helical" evidence="6">
    <location>
        <begin position="265"/>
        <end position="282"/>
    </location>
</feature>
<keyword evidence="5 6" id="KW-0472">Membrane</keyword>
<dbReference type="Pfam" id="PF00892">
    <property type="entry name" value="EamA"/>
    <property type="match status" value="2"/>
</dbReference>
<accession>A0A2W7REB4</accession>
<dbReference type="InterPro" id="IPR037185">
    <property type="entry name" value="EmrE-like"/>
</dbReference>
<dbReference type="AlphaFoldDB" id="A0A2W7REB4"/>
<name>A0A2W7REB4_9RHOB</name>
<evidence type="ECO:0000313" key="9">
    <source>
        <dbReference type="Proteomes" id="UP000249538"/>
    </source>
</evidence>
<proteinExistence type="inferred from homology"/>
<comment type="subcellular location">
    <subcellularLocation>
        <location evidence="1">Membrane</location>
        <topology evidence="1">Multi-pass membrane protein</topology>
    </subcellularLocation>
</comment>
<comment type="similarity">
    <text evidence="2">Belongs to the drug/metabolite transporter (DMT) superfamily. 10 TMS drug/metabolite exporter (DME) (TC 2.A.7.3) family.</text>
</comment>
<gene>
    <name evidence="8" type="ORF">LX76_01021</name>
</gene>
<feature type="transmembrane region" description="Helical" evidence="6">
    <location>
        <begin position="43"/>
        <end position="62"/>
    </location>
</feature>
<keyword evidence="4 6" id="KW-1133">Transmembrane helix</keyword>
<dbReference type="PANTHER" id="PTHR22911">
    <property type="entry name" value="ACYL-MALONYL CONDENSING ENZYME-RELATED"/>
    <property type="match status" value="1"/>
</dbReference>
<comment type="caution">
    <text evidence="8">The sequence shown here is derived from an EMBL/GenBank/DDBJ whole genome shotgun (WGS) entry which is preliminary data.</text>
</comment>
<dbReference type="SUPFAM" id="SSF103481">
    <property type="entry name" value="Multidrug resistance efflux transporter EmrE"/>
    <property type="match status" value="2"/>
</dbReference>
<feature type="transmembrane region" description="Helical" evidence="6">
    <location>
        <begin position="181"/>
        <end position="205"/>
    </location>
</feature>
<evidence type="ECO:0000256" key="6">
    <source>
        <dbReference type="SAM" id="Phobius"/>
    </source>
</evidence>
<evidence type="ECO:0000256" key="5">
    <source>
        <dbReference type="ARBA" id="ARBA00023136"/>
    </source>
</evidence>
<evidence type="ECO:0000256" key="1">
    <source>
        <dbReference type="ARBA" id="ARBA00004141"/>
    </source>
</evidence>
<reference evidence="8 9" key="1">
    <citation type="submission" date="2018-06" db="EMBL/GenBank/DDBJ databases">
        <title>Genomic Encyclopedia of Archaeal and Bacterial Type Strains, Phase II (KMG-II): from individual species to whole genera.</title>
        <authorList>
            <person name="Goeker M."/>
        </authorList>
    </citation>
    <scope>NUCLEOTIDE SEQUENCE [LARGE SCALE GENOMIC DNA]</scope>
    <source>
        <strain evidence="8 9">DSM 18774</strain>
    </source>
</reference>
<feature type="domain" description="EamA" evidence="7">
    <location>
        <begin position="150"/>
        <end position="280"/>
    </location>
</feature>
<evidence type="ECO:0000256" key="3">
    <source>
        <dbReference type="ARBA" id="ARBA00022692"/>
    </source>
</evidence>
<evidence type="ECO:0000256" key="2">
    <source>
        <dbReference type="ARBA" id="ARBA00009853"/>
    </source>
</evidence>
<dbReference type="EMBL" id="QKZS01000002">
    <property type="protein sequence ID" value="PZX57476.1"/>
    <property type="molecule type" value="Genomic_DNA"/>
</dbReference>
<organism evidence="8 9">
    <name type="scientific">Cereibacter changlensis</name>
    <dbReference type="NCBI Taxonomy" id="402884"/>
    <lineage>
        <taxon>Bacteria</taxon>
        <taxon>Pseudomonadati</taxon>
        <taxon>Pseudomonadota</taxon>
        <taxon>Alphaproteobacteria</taxon>
        <taxon>Rhodobacterales</taxon>
        <taxon>Paracoccaceae</taxon>
        <taxon>Cereibacter</taxon>
    </lineage>
</organism>
<dbReference type="PANTHER" id="PTHR22911:SF6">
    <property type="entry name" value="SOLUTE CARRIER FAMILY 35 MEMBER G1"/>
    <property type="match status" value="1"/>
</dbReference>
<feature type="domain" description="EamA" evidence="7">
    <location>
        <begin position="10"/>
        <end position="141"/>
    </location>
</feature>
<evidence type="ECO:0000259" key="7">
    <source>
        <dbReference type="Pfam" id="PF00892"/>
    </source>
</evidence>
<dbReference type="Proteomes" id="UP000249538">
    <property type="component" value="Unassembled WGS sequence"/>
</dbReference>
<evidence type="ECO:0000313" key="8">
    <source>
        <dbReference type="EMBL" id="PZX57476.1"/>
    </source>
</evidence>
<feature type="transmembrane region" description="Helical" evidence="6">
    <location>
        <begin position="148"/>
        <end position="169"/>
    </location>
</feature>
<dbReference type="RefSeq" id="WP_211314587.1">
    <property type="nucleotide sequence ID" value="NZ_QKZS01000002.1"/>
</dbReference>
<sequence>MTQVHRPFAAALWMVGSITAFTTMAVAGRMVSGAHDTFEIMTWRSLVGLILVVSVAGAAGRLGEIRTDRLGQHLLRNLFHFTGQNLWFYALALIPLAQLIALEFTSPIWVILLGPIFLAERITRVRAFCALLGFTGILIVARPDFGHVDLGVLAAAGSAIGFAGSIIMTKALTRGESIVSILFWLTLMQLCFGLICALADGQIALPTAETLPWLAIIGFCGVTAHMCLTMALSLASANIVVTIDFSRLPVMALAGMLIFGEPLNSLVFLGGGLILLANWINIRAANRAARQQPVGAGTVTPRY</sequence>
<dbReference type="GO" id="GO:0016020">
    <property type="term" value="C:membrane"/>
    <property type="evidence" value="ECO:0007669"/>
    <property type="project" value="UniProtKB-SubCell"/>
</dbReference>
<keyword evidence="3 6" id="KW-0812">Transmembrane</keyword>
<dbReference type="InterPro" id="IPR000620">
    <property type="entry name" value="EamA_dom"/>
</dbReference>
<protein>
    <submittedName>
        <fullName evidence="8">Drug/metabolite transporter (DMT)-like permease</fullName>
    </submittedName>
</protein>
<evidence type="ECO:0000256" key="4">
    <source>
        <dbReference type="ARBA" id="ARBA00022989"/>
    </source>
</evidence>
<feature type="transmembrane region" description="Helical" evidence="6">
    <location>
        <begin position="125"/>
        <end position="142"/>
    </location>
</feature>